<dbReference type="AlphaFoldDB" id="A0A3Q1HTQ4"/>
<dbReference type="SUPFAM" id="SSF49265">
    <property type="entry name" value="Fibronectin type III"/>
    <property type="match status" value="1"/>
</dbReference>
<proteinExistence type="predicted"/>
<evidence type="ECO:0000256" key="2">
    <source>
        <dbReference type="ARBA" id="ARBA00022692"/>
    </source>
</evidence>
<name>A0A3Q1HTQ4_ANATE</name>
<dbReference type="GO" id="GO:0004896">
    <property type="term" value="F:cytokine receptor activity"/>
    <property type="evidence" value="ECO:0007669"/>
    <property type="project" value="TreeGrafter"/>
</dbReference>
<evidence type="ECO:0000256" key="8">
    <source>
        <dbReference type="SAM" id="Phobius"/>
    </source>
</evidence>
<dbReference type="PANTHER" id="PTHR23037:SF7">
    <property type="entry name" value="INTERLEUKIN-21 RECEPTOR"/>
    <property type="match status" value="1"/>
</dbReference>
<keyword evidence="2 8" id="KW-0812">Transmembrane</keyword>
<evidence type="ECO:0000256" key="9">
    <source>
        <dbReference type="SAM" id="SignalP"/>
    </source>
</evidence>
<keyword evidence="6" id="KW-0675">Receptor</keyword>
<dbReference type="InParanoid" id="A0A3Q1HTQ4"/>
<dbReference type="FunCoup" id="A0A3Q1HTQ4">
    <property type="interactions" value="1288"/>
</dbReference>
<evidence type="ECO:0000256" key="5">
    <source>
        <dbReference type="ARBA" id="ARBA00023136"/>
    </source>
</evidence>
<evidence type="ECO:0000256" key="7">
    <source>
        <dbReference type="ARBA" id="ARBA00023180"/>
    </source>
</evidence>
<dbReference type="PANTHER" id="PTHR23037">
    <property type="entry name" value="CYTOKINE RECEPTOR"/>
    <property type="match status" value="1"/>
</dbReference>
<dbReference type="Gene3D" id="2.60.40.10">
    <property type="entry name" value="Immunoglobulins"/>
    <property type="match status" value="1"/>
</dbReference>
<evidence type="ECO:0000256" key="4">
    <source>
        <dbReference type="ARBA" id="ARBA00022989"/>
    </source>
</evidence>
<dbReference type="Ensembl" id="ENSATET00000008603.3">
    <property type="protein sequence ID" value="ENSATEP00000008453.1"/>
    <property type="gene ID" value="ENSATEG00000005961.3"/>
</dbReference>
<feature type="chain" id="PRO_5030079589" description="Fibronectin type-III domain-containing protein" evidence="9">
    <location>
        <begin position="24"/>
        <end position="542"/>
    </location>
</feature>
<keyword evidence="5 8" id="KW-0472">Membrane</keyword>
<dbReference type="CTD" id="100134976"/>
<dbReference type="InterPro" id="IPR003961">
    <property type="entry name" value="FN3_dom"/>
</dbReference>
<evidence type="ECO:0000256" key="6">
    <source>
        <dbReference type="ARBA" id="ARBA00023170"/>
    </source>
</evidence>
<dbReference type="GeneID" id="113170950"/>
<keyword evidence="3 9" id="KW-0732">Signal</keyword>
<feature type="signal peptide" evidence="9">
    <location>
        <begin position="1"/>
        <end position="23"/>
    </location>
</feature>
<dbReference type="RefSeq" id="XP_026229062.1">
    <property type="nucleotide sequence ID" value="XM_026373277.1"/>
</dbReference>
<accession>A0A3Q1HTQ4</accession>
<dbReference type="OrthoDB" id="8939865at2759"/>
<dbReference type="GeneTree" id="ENSGT00510000048783"/>
<reference evidence="11" key="1">
    <citation type="submission" date="2021-04" db="EMBL/GenBank/DDBJ databases">
        <authorList>
            <consortium name="Wellcome Sanger Institute Data Sharing"/>
        </authorList>
    </citation>
    <scope>NUCLEOTIDE SEQUENCE [LARGE SCALE GENOMIC DNA]</scope>
</reference>
<reference evidence="11" key="2">
    <citation type="submission" date="2025-08" db="UniProtKB">
        <authorList>
            <consortium name="Ensembl"/>
        </authorList>
    </citation>
    <scope>IDENTIFICATION</scope>
</reference>
<evidence type="ECO:0000256" key="3">
    <source>
        <dbReference type="ARBA" id="ARBA00022729"/>
    </source>
</evidence>
<dbReference type="STRING" id="64144.ENSATEP00000008453"/>
<evidence type="ECO:0000313" key="12">
    <source>
        <dbReference type="Proteomes" id="UP000265040"/>
    </source>
</evidence>
<keyword evidence="7" id="KW-0325">Glycoprotein</keyword>
<dbReference type="Proteomes" id="UP000265040">
    <property type="component" value="Chromosome 16"/>
</dbReference>
<dbReference type="InterPro" id="IPR013783">
    <property type="entry name" value="Ig-like_fold"/>
</dbReference>
<feature type="domain" description="Fibronectin type-III" evidence="10">
    <location>
        <begin position="122"/>
        <end position="222"/>
    </location>
</feature>
<dbReference type="InterPro" id="IPR036116">
    <property type="entry name" value="FN3_sf"/>
</dbReference>
<sequence>MALKPPCLLLLWGLTLFIHGVTSFCNVTCSTDYDELLNCSCSGFVPTHPVPLEVTCSGDESEVNGSCEVKSPYSWCIMELSTKLYEVASIGTMCTARVSQHGSQEIIKASESSTWALSDVVKPQPPFSVHVNSSDGFYNITWNDNNSKSDCLEYRVRIRESLSKKPAHSLLVENQFILLDHNKLQQQFEYTVDVQAKLCPGNIYQGPWSEWSSSAEWRTTGTSVETEGMSWWYVWLPIILALGLLLLGYSQKTFCQKKIQLITYIPKPNDFFKPLYHNYGGNFKEWVKPVFSEYDYLRINSLVPMPSEKQHDILHWNNEKQIYCDDSETKQGGHFLHMLQPPSNLLLHLQESSSSQGTGHSTGHISIHTVTLSGEEFEEKLMSESSINTLRSYQDGESFGSFEEDNREHAGYNLGEPQLSRMERQSGILQQHENHIANDLSVENLNFQPHAHFNEPERVSLDSFVSNEQSEDGYPQVDLDTIDSGFVECSSPGVSHSNNTEQMDSDLFNEHKNSNSNYVKQWMICSTIQEDSNSENELHEIR</sequence>
<feature type="transmembrane region" description="Helical" evidence="8">
    <location>
        <begin position="230"/>
        <end position="249"/>
    </location>
</feature>
<evidence type="ECO:0000256" key="1">
    <source>
        <dbReference type="ARBA" id="ARBA00004479"/>
    </source>
</evidence>
<comment type="subcellular location">
    <subcellularLocation>
        <location evidence="1">Membrane</location>
        <topology evidence="1">Single-pass type I membrane protein</topology>
    </subcellularLocation>
</comment>
<evidence type="ECO:0000313" key="11">
    <source>
        <dbReference type="Ensembl" id="ENSATEP00000008453.1"/>
    </source>
</evidence>
<evidence type="ECO:0000259" key="10">
    <source>
        <dbReference type="PROSITE" id="PS50853"/>
    </source>
</evidence>
<dbReference type="OMA" id="PQHENQI"/>
<keyword evidence="12" id="KW-1185">Reference proteome</keyword>
<dbReference type="GO" id="GO:0009897">
    <property type="term" value="C:external side of plasma membrane"/>
    <property type="evidence" value="ECO:0007669"/>
    <property type="project" value="TreeGrafter"/>
</dbReference>
<protein>
    <recommendedName>
        <fullName evidence="10">Fibronectin type-III domain-containing protein</fullName>
    </recommendedName>
</protein>
<dbReference type="RefSeq" id="XP_026229063.1">
    <property type="nucleotide sequence ID" value="XM_026373278.1"/>
</dbReference>
<dbReference type="PROSITE" id="PS50853">
    <property type="entry name" value="FN3"/>
    <property type="match status" value="1"/>
</dbReference>
<reference evidence="11" key="3">
    <citation type="submission" date="2025-09" db="UniProtKB">
        <authorList>
            <consortium name="Ensembl"/>
        </authorList>
    </citation>
    <scope>IDENTIFICATION</scope>
</reference>
<keyword evidence="4 8" id="KW-1133">Transmembrane helix</keyword>
<organism evidence="11 12">
    <name type="scientific">Anabas testudineus</name>
    <name type="common">Climbing perch</name>
    <name type="synonym">Anthias testudineus</name>
    <dbReference type="NCBI Taxonomy" id="64144"/>
    <lineage>
        <taxon>Eukaryota</taxon>
        <taxon>Metazoa</taxon>
        <taxon>Chordata</taxon>
        <taxon>Craniata</taxon>
        <taxon>Vertebrata</taxon>
        <taxon>Euteleostomi</taxon>
        <taxon>Actinopterygii</taxon>
        <taxon>Neopterygii</taxon>
        <taxon>Teleostei</taxon>
        <taxon>Neoteleostei</taxon>
        <taxon>Acanthomorphata</taxon>
        <taxon>Anabantaria</taxon>
        <taxon>Anabantiformes</taxon>
        <taxon>Anabantoidei</taxon>
        <taxon>Anabantidae</taxon>
        <taxon>Anabas</taxon>
    </lineage>
</organism>